<dbReference type="CDD" id="cd16026">
    <property type="entry name" value="GALNS_like"/>
    <property type="match status" value="1"/>
</dbReference>
<dbReference type="SUPFAM" id="SSF53649">
    <property type="entry name" value="Alkaline phosphatase-like"/>
    <property type="match status" value="1"/>
</dbReference>
<evidence type="ECO:0000313" key="6">
    <source>
        <dbReference type="Proteomes" id="UP000317318"/>
    </source>
</evidence>
<reference evidence="5 6" key="1">
    <citation type="submission" date="2019-02" db="EMBL/GenBank/DDBJ databases">
        <title>Deep-cultivation of Planctomycetes and their phenomic and genomic characterization uncovers novel biology.</title>
        <authorList>
            <person name="Wiegand S."/>
            <person name="Jogler M."/>
            <person name="Boedeker C."/>
            <person name="Pinto D."/>
            <person name="Vollmers J."/>
            <person name="Rivas-Marin E."/>
            <person name="Kohn T."/>
            <person name="Peeters S.H."/>
            <person name="Heuer A."/>
            <person name="Rast P."/>
            <person name="Oberbeckmann S."/>
            <person name="Bunk B."/>
            <person name="Jeske O."/>
            <person name="Meyerdierks A."/>
            <person name="Storesund J.E."/>
            <person name="Kallscheuer N."/>
            <person name="Luecker S."/>
            <person name="Lage O.M."/>
            <person name="Pohl T."/>
            <person name="Merkel B.J."/>
            <person name="Hornburger P."/>
            <person name="Mueller R.-W."/>
            <person name="Bruemmer F."/>
            <person name="Labrenz M."/>
            <person name="Spormann A.M."/>
            <person name="Op den Camp H."/>
            <person name="Overmann J."/>
            <person name="Amann R."/>
            <person name="Jetten M.S.M."/>
            <person name="Mascher T."/>
            <person name="Medema M.H."/>
            <person name="Devos D.P."/>
            <person name="Kaster A.-K."/>
            <person name="Ovreas L."/>
            <person name="Rohde M."/>
            <person name="Galperin M.Y."/>
            <person name="Jogler C."/>
        </authorList>
    </citation>
    <scope>NUCLEOTIDE SEQUENCE [LARGE SCALE GENOMIC DNA]</scope>
    <source>
        <strain evidence="5 6">Pan189</strain>
    </source>
</reference>
<dbReference type="PANTHER" id="PTHR42693">
    <property type="entry name" value="ARYLSULFATASE FAMILY MEMBER"/>
    <property type="match status" value="1"/>
</dbReference>
<keyword evidence="2 5" id="KW-0378">Hydrolase</keyword>
<dbReference type="OrthoDB" id="974590at2"/>
<proteinExistence type="inferred from homology"/>
<dbReference type="Gene3D" id="3.30.1120.10">
    <property type="match status" value="1"/>
</dbReference>
<evidence type="ECO:0000256" key="1">
    <source>
        <dbReference type="ARBA" id="ARBA00008779"/>
    </source>
</evidence>
<comment type="similarity">
    <text evidence="1">Belongs to the sulfatase family.</text>
</comment>
<dbReference type="GO" id="GO:0004065">
    <property type="term" value="F:arylsulfatase activity"/>
    <property type="evidence" value="ECO:0007669"/>
    <property type="project" value="UniProtKB-EC"/>
</dbReference>
<feature type="domain" description="Sulfatase N-terminal" evidence="4">
    <location>
        <begin position="25"/>
        <end position="335"/>
    </location>
</feature>
<dbReference type="InterPro" id="IPR000917">
    <property type="entry name" value="Sulfatase_N"/>
</dbReference>
<feature type="chain" id="PRO_5021988573" evidence="3">
    <location>
        <begin position="21"/>
        <end position="441"/>
    </location>
</feature>
<dbReference type="PANTHER" id="PTHR42693:SF53">
    <property type="entry name" value="ENDO-4-O-SULFATASE"/>
    <property type="match status" value="1"/>
</dbReference>
<dbReference type="EC" id="3.1.6.1" evidence="5"/>
<dbReference type="AlphaFoldDB" id="A0A517R1L3"/>
<dbReference type="RefSeq" id="WP_145363841.1">
    <property type="nucleotide sequence ID" value="NZ_CP036268.1"/>
</dbReference>
<sequence length="441" mass="48744" precursor="true">MRKLIVVALACLVTGSAVFAAEDRPNFLIIFIDDMGYGDPGCYGGTAAPTPHIDALAAEGTRFTSFYAQTVCGPSRGALMTGRYPVRVGGGWTTNAEEVTVAEILQQAGYTTGCVGKWDMSARRYQEKLVPNSQGFDYYFGPLGANDQNRVTLYRNREELETSNDMAALTRLYTDESIEFLKRHKDEPFFLYLAHTMMHVVIDASPEYRNRTGNGLYADTLLELDTEIGRLLKTLEELDLDENTLVLFTSDNGPWSNDHKRQRAKNAKYIEWTDGPEIPWGSSGPLRGAKGSTWEGGLRVPAIVRWPGHVPAGRTSDAMISTLDVLPTFASLAGAADHVPTDRVIDGVDQRDLLVGGSEKGARDEFHYYASGELQAIRKGDWKLRLPGIKKIRKWSELDRGTQEAELYQLADDPGEADNLAAENPELVRRLTELADAAKSN</sequence>
<evidence type="ECO:0000256" key="2">
    <source>
        <dbReference type="ARBA" id="ARBA00022801"/>
    </source>
</evidence>
<dbReference type="KEGG" id="svp:Pan189_21330"/>
<evidence type="ECO:0000259" key="4">
    <source>
        <dbReference type="Pfam" id="PF00884"/>
    </source>
</evidence>
<dbReference type="Pfam" id="PF00884">
    <property type="entry name" value="Sulfatase"/>
    <property type="match status" value="1"/>
</dbReference>
<dbReference type="InterPro" id="IPR017850">
    <property type="entry name" value="Alkaline_phosphatase_core_sf"/>
</dbReference>
<accession>A0A517R1L3</accession>
<evidence type="ECO:0000313" key="5">
    <source>
        <dbReference type="EMBL" id="QDT37751.1"/>
    </source>
</evidence>
<protein>
    <submittedName>
        <fullName evidence="5">Arylsulfatase</fullName>
        <ecNumber evidence="5">3.1.6.1</ecNumber>
    </submittedName>
</protein>
<dbReference type="Proteomes" id="UP000317318">
    <property type="component" value="Chromosome"/>
</dbReference>
<name>A0A517R1L3_9PLAN</name>
<organism evidence="5 6">
    <name type="scientific">Stratiformator vulcanicus</name>
    <dbReference type="NCBI Taxonomy" id="2527980"/>
    <lineage>
        <taxon>Bacteria</taxon>
        <taxon>Pseudomonadati</taxon>
        <taxon>Planctomycetota</taxon>
        <taxon>Planctomycetia</taxon>
        <taxon>Planctomycetales</taxon>
        <taxon>Planctomycetaceae</taxon>
        <taxon>Stratiformator</taxon>
    </lineage>
</organism>
<dbReference type="InterPro" id="IPR050738">
    <property type="entry name" value="Sulfatase"/>
</dbReference>
<keyword evidence="6" id="KW-1185">Reference proteome</keyword>
<evidence type="ECO:0000256" key="3">
    <source>
        <dbReference type="SAM" id="SignalP"/>
    </source>
</evidence>
<dbReference type="Gene3D" id="3.40.720.10">
    <property type="entry name" value="Alkaline Phosphatase, subunit A"/>
    <property type="match status" value="1"/>
</dbReference>
<feature type="signal peptide" evidence="3">
    <location>
        <begin position="1"/>
        <end position="20"/>
    </location>
</feature>
<gene>
    <name evidence="5" type="primary">atsA_23</name>
    <name evidence="5" type="ORF">Pan189_21330</name>
</gene>
<keyword evidence="3" id="KW-0732">Signal</keyword>
<dbReference type="EMBL" id="CP036268">
    <property type="protein sequence ID" value="QDT37751.1"/>
    <property type="molecule type" value="Genomic_DNA"/>
</dbReference>